<comment type="caution">
    <text evidence="1">The sequence shown here is derived from an EMBL/GenBank/DDBJ whole genome shotgun (WGS) entry which is preliminary data.</text>
</comment>
<organism evidence="1 2">
    <name type="scientific">Trichonephila clavata</name>
    <name type="common">Joro spider</name>
    <name type="synonym">Nephila clavata</name>
    <dbReference type="NCBI Taxonomy" id="2740835"/>
    <lineage>
        <taxon>Eukaryota</taxon>
        <taxon>Metazoa</taxon>
        <taxon>Ecdysozoa</taxon>
        <taxon>Arthropoda</taxon>
        <taxon>Chelicerata</taxon>
        <taxon>Arachnida</taxon>
        <taxon>Araneae</taxon>
        <taxon>Araneomorphae</taxon>
        <taxon>Entelegynae</taxon>
        <taxon>Araneoidea</taxon>
        <taxon>Nephilidae</taxon>
        <taxon>Trichonephila</taxon>
    </lineage>
</organism>
<evidence type="ECO:0000313" key="1">
    <source>
        <dbReference type="EMBL" id="GFR09868.1"/>
    </source>
</evidence>
<reference evidence="1" key="1">
    <citation type="submission" date="2020-07" db="EMBL/GenBank/DDBJ databases">
        <title>Multicomponent nature underlies the extraordinary mechanical properties of spider dragline silk.</title>
        <authorList>
            <person name="Kono N."/>
            <person name="Nakamura H."/>
            <person name="Mori M."/>
            <person name="Yoshida Y."/>
            <person name="Ohtoshi R."/>
            <person name="Malay A.D."/>
            <person name="Moran D.A.P."/>
            <person name="Tomita M."/>
            <person name="Numata K."/>
            <person name="Arakawa K."/>
        </authorList>
    </citation>
    <scope>NUCLEOTIDE SEQUENCE</scope>
</reference>
<dbReference type="AlphaFoldDB" id="A0A8X6GRV8"/>
<dbReference type="EMBL" id="BMAO01026460">
    <property type="protein sequence ID" value="GFR09868.1"/>
    <property type="molecule type" value="Genomic_DNA"/>
</dbReference>
<sequence>MPHLDGSLATGHLETKAGAILGRDLLIQMGTDFLWALSRGRINECKSKLSFATGGDRSGNTSSWMRLEIARKISKIATELGEELVRVRCLLSGGGLGLLSQRCRSVR</sequence>
<evidence type="ECO:0000313" key="2">
    <source>
        <dbReference type="Proteomes" id="UP000887116"/>
    </source>
</evidence>
<keyword evidence="2" id="KW-1185">Reference proteome</keyword>
<proteinExistence type="predicted"/>
<accession>A0A8X6GRV8</accession>
<gene>
    <name evidence="1" type="ORF">TNCT_59531</name>
</gene>
<dbReference type="Proteomes" id="UP000887116">
    <property type="component" value="Unassembled WGS sequence"/>
</dbReference>
<protein>
    <submittedName>
        <fullName evidence="1">Uncharacterized protein</fullName>
    </submittedName>
</protein>
<name>A0A8X6GRV8_TRICU</name>